<dbReference type="Pfam" id="PF01520">
    <property type="entry name" value="Amidase_3"/>
    <property type="match status" value="1"/>
</dbReference>
<dbReference type="Gene3D" id="3.40.630.40">
    <property type="entry name" value="Zn-dependent exopeptidases"/>
    <property type="match status" value="1"/>
</dbReference>
<evidence type="ECO:0000259" key="11">
    <source>
        <dbReference type="SMART" id="SM00646"/>
    </source>
</evidence>
<comment type="catalytic activity">
    <reaction evidence="1">
        <text>Hydrolyzes the link between N-acetylmuramoyl residues and L-amino acid residues in certain cell-wall glycopeptides.</text>
        <dbReference type="EC" id="3.5.1.28"/>
    </reaction>
</comment>
<dbReference type="Pfam" id="PF11741">
    <property type="entry name" value="AMIN"/>
    <property type="match status" value="1"/>
</dbReference>
<dbReference type="GO" id="GO:0008745">
    <property type="term" value="F:N-acetylmuramoyl-L-alanine amidase activity"/>
    <property type="evidence" value="ECO:0007669"/>
    <property type="project" value="UniProtKB-EC"/>
</dbReference>
<dbReference type="PANTHER" id="PTHR30404:SF0">
    <property type="entry name" value="N-ACETYLMURAMOYL-L-ALANINE AMIDASE AMIC"/>
    <property type="match status" value="1"/>
</dbReference>
<evidence type="ECO:0000256" key="2">
    <source>
        <dbReference type="ARBA" id="ARBA00004418"/>
    </source>
</evidence>
<dbReference type="EMBL" id="CAADEX010000065">
    <property type="protein sequence ID" value="VFJ57336.1"/>
    <property type="molecule type" value="Genomic_DNA"/>
</dbReference>
<evidence type="ECO:0000256" key="8">
    <source>
        <dbReference type="ARBA" id="ARBA00023316"/>
    </source>
</evidence>
<dbReference type="EC" id="3.5.1.28" evidence="4"/>
<dbReference type="GO" id="GO:0071555">
    <property type="term" value="P:cell wall organization"/>
    <property type="evidence" value="ECO:0007669"/>
    <property type="project" value="UniProtKB-KW"/>
</dbReference>
<dbReference type="FunFam" id="3.40.630.40:FF:000001">
    <property type="entry name" value="N-acetylmuramoyl-L-alanine amidase"/>
    <property type="match status" value="1"/>
</dbReference>
<proteinExistence type="inferred from homology"/>
<dbReference type="Gene3D" id="2.60.40.3500">
    <property type="match status" value="1"/>
</dbReference>
<sequence>MRIFARILGIVLIFLLAGAMAGEAAWATTKIKNLRMWTAPDHTRVVFDVGAPVEHSLFSLEKSSKKPHRVVIDIPDARMGLLPPRPKASEPLLRGIRFAYHNQGNRRSLRVVLDLKRPVYPKSFQLSPNRNYGHRLVVDLYREPDSSRSHAQKPASRPSAPKSRPRAPIKLRNVVVAIDPGHGGEDVGATGRRGTREKDVVLAIGKQLKTLLKRERGIDAFLVRHGDYYVGLKKRTRIARDHKADLFISIHADAFRDSTVYGSSVYVLSEGGASSEAAKWLADRENSADLVGGVSLNDKDDLLATVLLDLSQKATLNDSAKLGADVLYQLGKLGKTHKRQLQRAGFMVLKSPDIPSILVETAFISNPVEEKRLRSPKHQRRVAEAILRGVLSYFKKNPPPNTLLASRE</sequence>
<evidence type="ECO:0000256" key="5">
    <source>
        <dbReference type="ARBA" id="ARBA00022729"/>
    </source>
</evidence>
<dbReference type="InterPro" id="IPR002508">
    <property type="entry name" value="MurNAc-LAA_cat"/>
</dbReference>
<keyword evidence="5" id="KW-0732">Signal</keyword>
<evidence type="ECO:0000256" key="10">
    <source>
        <dbReference type="SAM" id="MobiDB-lite"/>
    </source>
</evidence>
<evidence type="ECO:0000256" key="7">
    <source>
        <dbReference type="ARBA" id="ARBA00022801"/>
    </source>
</evidence>
<feature type="compositionally biased region" description="Low complexity" evidence="10">
    <location>
        <begin position="153"/>
        <end position="162"/>
    </location>
</feature>
<evidence type="ECO:0000256" key="9">
    <source>
        <dbReference type="ARBA" id="ARBA00074581"/>
    </source>
</evidence>
<name>A0A450SFD4_9GAMM</name>
<dbReference type="EMBL" id="CAADEY010000032">
    <property type="protein sequence ID" value="VFJ51538.1"/>
    <property type="molecule type" value="Genomic_DNA"/>
</dbReference>
<gene>
    <name evidence="13" type="ORF">BECKDK2373B_GA0170837_106519</name>
    <name evidence="12" type="ORF">BECKDK2373C_GA0170839_103214</name>
</gene>
<dbReference type="InterPro" id="IPR050695">
    <property type="entry name" value="N-acetylmuramoyl_amidase_3"/>
</dbReference>
<protein>
    <recommendedName>
        <fullName evidence="9">N-acetylmuramoyl-L-alanine amidase AmiC</fullName>
        <ecNumber evidence="4">3.5.1.28</ecNumber>
    </recommendedName>
</protein>
<dbReference type="InterPro" id="IPR021731">
    <property type="entry name" value="AMIN_dom"/>
</dbReference>
<keyword evidence="7" id="KW-0378">Hydrolase</keyword>
<dbReference type="AlphaFoldDB" id="A0A450SFD4"/>
<dbReference type="SUPFAM" id="SSF53187">
    <property type="entry name" value="Zn-dependent exopeptidases"/>
    <property type="match status" value="1"/>
</dbReference>
<evidence type="ECO:0000313" key="13">
    <source>
        <dbReference type="EMBL" id="VFJ57336.1"/>
    </source>
</evidence>
<reference evidence="12" key="1">
    <citation type="submission" date="2019-02" db="EMBL/GenBank/DDBJ databases">
        <authorList>
            <person name="Gruber-Vodicka R. H."/>
            <person name="Seah K. B. B."/>
        </authorList>
    </citation>
    <scope>NUCLEOTIDE SEQUENCE</scope>
    <source>
        <strain evidence="12">BECK_DK161</strain>
        <strain evidence="13">BECK_DK47</strain>
    </source>
</reference>
<evidence type="ECO:0000256" key="3">
    <source>
        <dbReference type="ARBA" id="ARBA00010860"/>
    </source>
</evidence>
<feature type="region of interest" description="Disordered" evidence="10">
    <location>
        <begin position="144"/>
        <end position="166"/>
    </location>
</feature>
<dbReference type="GO" id="GO:0009253">
    <property type="term" value="P:peptidoglycan catabolic process"/>
    <property type="evidence" value="ECO:0007669"/>
    <property type="project" value="InterPro"/>
</dbReference>
<comment type="subcellular location">
    <subcellularLocation>
        <location evidence="2">Periplasm</location>
    </subcellularLocation>
</comment>
<comment type="similarity">
    <text evidence="3">Belongs to the N-acetylmuramoyl-L-alanine amidase 3 family.</text>
</comment>
<evidence type="ECO:0000256" key="4">
    <source>
        <dbReference type="ARBA" id="ARBA00011901"/>
    </source>
</evidence>
<organism evidence="12">
    <name type="scientific">Candidatus Kentrum sp. DK</name>
    <dbReference type="NCBI Taxonomy" id="2126562"/>
    <lineage>
        <taxon>Bacteria</taxon>
        <taxon>Pseudomonadati</taxon>
        <taxon>Pseudomonadota</taxon>
        <taxon>Gammaproteobacteria</taxon>
        <taxon>Candidatus Kentrum</taxon>
    </lineage>
</organism>
<feature type="domain" description="MurNAc-LAA" evidence="11">
    <location>
        <begin position="236"/>
        <end position="391"/>
    </location>
</feature>
<evidence type="ECO:0000256" key="6">
    <source>
        <dbReference type="ARBA" id="ARBA00022764"/>
    </source>
</evidence>
<evidence type="ECO:0000313" key="12">
    <source>
        <dbReference type="EMBL" id="VFJ51538.1"/>
    </source>
</evidence>
<keyword evidence="6" id="KW-0574">Periplasm</keyword>
<dbReference type="SMART" id="SM00646">
    <property type="entry name" value="Ami_3"/>
    <property type="match status" value="1"/>
</dbReference>
<dbReference type="PANTHER" id="PTHR30404">
    <property type="entry name" value="N-ACETYLMURAMOYL-L-ALANINE AMIDASE"/>
    <property type="match status" value="1"/>
</dbReference>
<dbReference type="GO" id="GO:0030288">
    <property type="term" value="C:outer membrane-bounded periplasmic space"/>
    <property type="evidence" value="ECO:0007669"/>
    <property type="project" value="TreeGrafter"/>
</dbReference>
<keyword evidence="8" id="KW-0961">Cell wall biogenesis/degradation</keyword>
<accession>A0A450SFD4</accession>
<dbReference type="CDD" id="cd02696">
    <property type="entry name" value="MurNAc-LAA"/>
    <property type="match status" value="1"/>
</dbReference>
<evidence type="ECO:0000256" key="1">
    <source>
        <dbReference type="ARBA" id="ARBA00001561"/>
    </source>
</evidence>